<dbReference type="Gene3D" id="3.30.710.10">
    <property type="entry name" value="Potassium Channel Kv1.1, Chain A"/>
    <property type="match status" value="1"/>
</dbReference>
<dbReference type="SMART" id="SM00875">
    <property type="entry name" value="BACK"/>
    <property type="match status" value="1"/>
</dbReference>
<evidence type="ECO:0000259" key="1">
    <source>
        <dbReference type="PROSITE" id="PS50097"/>
    </source>
</evidence>
<dbReference type="SUPFAM" id="SSF54695">
    <property type="entry name" value="POZ domain"/>
    <property type="match status" value="1"/>
</dbReference>
<sequence length="756" mass="84466">MGANGSSYPHSCSPRIGGNAQAQTFIGTSSYSQQVYGWESKLYSLEHGHERPTDRKKKSLGLATLKRRFIKRRKSSRSADHARQMRELLSGWDVRDTNALVEEYEGTAALKELSFQASLARAEAPNLQRDLAVLYQHKYCTDVDLIFQGTCFPAHRAILAARCPFFKTLLSSSPGYGAEVLMDIETAGIDVPMFSALLHYLYTGEFGRRIRTGEEMTERTLQTPTRIVLDESIIPRKYVQVILHCMYTDVVDLGLVLRGSPSASSLGEVQALVAGGRGASTRTEEAMELYHIALFLEFSMLAQGCEDIVVESLSVDSLVPILKWSSQPYGSKWVHRQAMHFLCEEFSQIVTSDVLYDLSKEHLLSAIQSDYLQASEQDILKYVVKWGEQQLIKRMADREPNLLSGTAHSVNKRGVKRRDLDVEELKEILSPLLPFIRTEHILPSNSDVLADALKRGLISTPPSDMLPTAEGGKANAWLRQKNAGIYVRPRLFSPYVEEAKSVLDEMMVEQTDLVRLRLVRMSNVPDTLYMVNNAVPQCCHMINHQQMASNSTTAPSVVANEIPVVKEMIRRLQELRHTEQVQRAYALNCGEGATVSYELQLRVLREFGLADGATELLQNPYKFFPDERFGDESPILALRQVGRCRVNSSPAMDSMFTELEGVAGFHPPLPPPPPPYHPPATPSHAQLKGAWRPRVPMPTPTRSFSYPCNRTLIQRHAATKHGSSEYSSVPRAQPPDCTNLQAIGQALLSDQQAVSV</sequence>
<evidence type="ECO:0000313" key="3">
    <source>
        <dbReference type="Proteomes" id="UP000503349"/>
    </source>
</evidence>
<dbReference type="Pfam" id="PF07707">
    <property type="entry name" value="BACK"/>
    <property type="match status" value="1"/>
</dbReference>
<dbReference type="PANTHER" id="PTHR16064">
    <property type="entry name" value="BTB POZ DOMAIN CONTAINING 7"/>
    <property type="match status" value="1"/>
</dbReference>
<dbReference type="InterPro" id="IPR011705">
    <property type="entry name" value="BACK"/>
</dbReference>
<dbReference type="PROSITE" id="PS50097">
    <property type="entry name" value="BTB"/>
    <property type="match status" value="1"/>
</dbReference>
<dbReference type="InterPro" id="IPR047936">
    <property type="entry name" value="BTBD7_BACK"/>
</dbReference>
<dbReference type="InterPro" id="IPR047935">
    <property type="entry name" value="BTBD7_BTB_POZ_second"/>
</dbReference>
<dbReference type="CDD" id="cd18284">
    <property type="entry name" value="BTB2_POZ_BTBD7"/>
    <property type="match status" value="1"/>
</dbReference>
<dbReference type="InterPro" id="IPR047934">
    <property type="entry name" value="BTBD7_BTB_POZ_first"/>
</dbReference>
<dbReference type="InterPro" id="IPR011333">
    <property type="entry name" value="SKP1/BTB/POZ_sf"/>
</dbReference>
<dbReference type="AlphaFoldDB" id="A0A6G1QFW9"/>
<dbReference type="PANTHER" id="PTHR16064:SF3">
    <property type="entry name" value="BTB_POZ DOMAIN-CONTAINING PROTEIN 7"/>
    <property type="match status" value="1"/>
</dbReference>
<proteinExistence type="predicted"/>
<dbReference type="GO" id="GO:0061138">
    <property type="term" value="P:morphogenesis of a branching epithelium"/>
    <property type="evidence" value="ECO:0007669"/>
    <property type="project" value="InterPro"/>
</dbReference>
<dbReference type="CDD" id="cd18489">
    <property type="entry name" value="BACK_BTBD7"/>
    <property type="match status" value="1"/>
</dbReference>
<reference evidence="3" key="2">
    <citation type="submission" date="2019-02" db="EMBL/GenBank/DDBJ databases">
        <title>Opniocepnalus argus Var Kimnra genome.</title>
        <authorList>
            <person name="Zhou C."/>
            <person name="Xiao S."/>
        </authorList>
    </citation>
    <scope>NUCLEOTIDE SEQUENCE [LARGE SCALE GENOMIC DNA]</scope>
</reference>
<dbReference type="EMBL" id="CM015727">
    <property type="protein sequence ID" value="KAF3701223.1"/>
    <property type="molecule type" value="Genomic_DNA"/>
</dbReference>
<organism evidence="2 3">
    <name type="scientific">Channa argus</name>
    <name type="common">Northern snakehead</name>
    <name type="synonym">Ophicephalus argus</name>
    <dbReference type="NCBI Taxonomy" id="215402"/>
    <lineage>
        <taxon>Eukaryota</taxon>
        <taxon>Metazoa</taxon>
        <taxon>Chordata</taxon>
        <taxon>Craniata</taxon>
        <taxon>Vertebrata</taxon>
        <taxon>Euteleostomi</taxon>
        <taxon>Actinopterygii</taxon>
        <taxon>Neopterygii</taxon>
        <taxon>Teleostei</taxon>
        <taxon>Neoteleostei</taxon>
        <taxon>Acanthomorphata</taxon>
        <taxon>Anabantaria</taxon>
        <taxon>Anabantiformes</taxon>
        <taxon>Channoidei</taxon>
        <taxon>Channidae</taxon>
        <taxon>Channa</taxon>
    </lineage>
</organism>
<evidence type="ECO:0000313" key="2">
    <source>
        <dbReference type="EMBL" id="KAF3701223.1"/>
    </source>
</evidence>
<reference evidence="2 3" key="1">
    <citation type="submission" date="2019-02" db="EMBL/GenBank/DDBJ databases">
        <title>Opniocepnalus argus genome.</title>
        <authorList>
            <person name="Zhou C."/>
            <person name="Xiao S."/>
        </authorList>
    </citation>
    <scope>NUCLEOTIDE SEQUENCE [LARGE SCALE GENOMIC DNA]</scope>
    <source>
        <strain evidence="2">OARG1902GOOAL</strain>
        <tissue evidence="2">Muscle</tissue>
    </source>
</reference>
<dbReference type="InterPro" id="IPR042345">
    <property type="entry name" value="Btbd7"/>
</dbReference>
<gene>
    <name evidence="2" type="ORF">EXN66_Car016911</name>
</gene>
<dbReference type="InterPro" id="IPR000210">
    <property type="entry name" value="BTB/POZ_dom"/>
</dbReference>
<dbReference type="CDD" id="cd18283">
    <property type="entry name" value="BTB1_POZ_BTBD7"/>
    <property type="match status" value="1"/>
</dbReference>
<protein>
    <submittedName>
        <fullName evidence="2">BTB/POZ domain-containing protein 7</fullName>
    </submittedName>
</protein>
<feature type="domain" description="BTB" evidence="1">
    <location>
        <begin position="141"/>
        <end position="205"/>
    </location>
</feature>
<dbReference type="Proteomes" id="UP000503349">
    <property type="component" value="Chromosome 16"/>
</dbReference>
<name>A0A6G1QFW9_CHAAH</name>
<dbReference type="SMART" id="SM00225">
    <property type="entry name" value="BTB"/>
    <property type="match status" value="1"/>
</dbReference>
<keyword evidence="3" id="KW-1185">Reference proteome</keyword>
<dbReference type="Gene3D" id="1.25.40.420">
    <property type="match status" value="1"/>
</dbReference>
<dbReference type="Pfam" id="PF00651">
    <property type="entry name" value="BTB"/>
    <property type="match status" value="1"/>
</dbReference>
<accession>A0A6G1QFW9</accession>